<dbReference type="FunCoup" id="A0A1V9XIU4">
    <property type="interactions" value="1258"/>
</dbReference>
<dbReference type="InterPro" id="IPR048348">
    <property type="entry name" value="CCDC22_CC"/>
</dbReference>
<reference evidence="6 7" key="1">
    <citation type="journal article" date="2017" name="Gigascience">
        <title>Draft genome of the honey bee ectoparasitic mite, Tropilaelaps mercedesae, is shaped by the parasitic life history.</title>
        <authorList>
            <person name="Dong X."/>
            <person name="Armstrong S.D."/>
            <person name="Xia D."/>
            <person name="Makepeace B.L."/>
            <person name="Darby A.C."/>
            <person name="Kadowaki T."/>
        </authorList>
    </citation>
    <scope>NUCLEOTIDE SEQUENCE [LARGE SCALE GENOMIC DNA]</scope>
    <source>
        <strain evidence="6">Wuxi-XJTLU</strain>
    </source>
</reference>
<name>A0A1V9XIU4_9ACAR</name>
<evidence type="ECO:0000313" key="6">
    <source>
        <dbReference type="EMBL" id="OQR73272.1"/>
    </source>
</evidence>
<evidence type="ECO:0000313" key="7">
    <source>
        <dbReference type="Proteomes" id="UP000192247"/>
    </source>
</evidence>
<dbReference type="PANTHER" id="PTHR15668">
    <property type="entry name" value="JM1 PROTEIN"/>
    <property type="match status" value="1"/>
</dbReference>
<feature type="coiled-coil region" evidence="3">
    <location>
        <begin position="249"/>
        <end position="303"/>
    </location>
</feature>
<dbReference type="AlphaFoldDB" id="A0A1V9XIU4"/>
<accession>A0A1V9XIU4</accession>
<dbReference type="Proteomes" id="UP000192247">
    <property type="component" value="Unassembled WGS sequence"/>
</dbReference>
<proteinExistence type="inferred from homology"/>
<evidence type="ECO:0000256" key="1">
    <source>
        <dbReference type="ARBA" id="ARBA00006438"/>
    </source>
</evidence>
<dbReference type="InterPro" id="IPR048349">
    <property type="entry name" value="CCDC22_N"/>
</dbReference>
<dbReference type="EMBL" id="MNPL01010213">
    <property type="protein sequence ID" value="OQR73272.1"/>
    <property type="molecule type" value="Genomic_DNA"/>
</dbReference>
<comment type="caution">
    <text evidence="6">The sequence shown here is derived from an EMBL/GenBank/DDBJ whole genome shotgun (WGS) entry which is preliminary data.</text>
</comment>
<gene>
    <name evidence="6" type="ORF">BIW11_01172</name>
</gene>
<dbReference type="STRING" id="418985.A0A1V9XIU4"/>
<feature type="domain" description="CCDC22 N-terminal" evidence="5">
    <location>
        <begin position="1"/>
        <end position="105"/>
    </location>
</feature>
<dbReference type="GO" id="GO:2000060">
    <property type="term" value="P:positive regulation of ubiquitin-dependent protein catabolic process"/>
    <property type="evidence" value="ECO:0007669"/>
    <property type="project" value="TreeGrafter"/>
</dbReference>
<comment type="similarity">
    <text evidence="1">Belongs to the CCDC22 family.</text>
</comment>
<feature type="coiled-coil region" evidence="3">
    <location>
        <begin position="356"/>
        <end position="390"/>
    </location>
</feature>
<organism evidence="6 7">
    <name type="scientific">Tropilaelaps mercedesae</name>
    <dbReference type="NCBI Taxonomy" id="418985"/>
    <lineage>
        <taxon>Eukaryota</taxon>
        <taxon>Metazoa</taxon>
        <taxon>Ecdysozoa</taxon>
        <taxon>Arthropoda</taxon>
        <taxon>Chelicerata</taxon>
        <taxon>Arachnida</taxon>
        <taxon>Acari</taxon>
        <taxon>Parasitiformes</taxon>
        <taxon>Mesostigmata</taxon>
        <taxon>Gamasina</taxon>
        <taxon>Dermanyssoidea</taxon>
        <taxon>Laelapidae</taxon>
        <taxon>Tropilaelaps</taxon>
    </lineage>
</organism>
<dbReference type="PANTHER" id="PTHR15668:SF4">
    <property type="entry name" value="COILED-COIL DOMAIN-CONTAINING PROTEIN 22"/>
    <property type="match status" value="1"/>
</dbReference>
<keyword evidence="7" id="KW-1185">Reference proteome</keyword>
<dbReference type="Pfam" id="PF21674">
    <property type="entry name" value="CCDC22_N"/>
    <property type="match status" value="1"/>
</dbReference>
<feature type="coiled-coil region" evidence="3">
    <location>
        <begin position="484"/>
        <end position="537"/>
    </location>
</feature>
<feature type="domain" description="CCDC22 coiled-coil" evidence="4">
    <location>
        <begin position="239"/>
        <end position="509"/>
    </location>
</feature>
<dbReference type="OrthoDB" id="10266736at2759"/>
<sequence>MDDADKIIVEHLQQVGCGFEVETLKDFDAEKTLEAVAKLLKAIIPNFSAPTSVPHNMVAKYNIGMKLADAIISLGFKGELGYQSFLYSNKVELRRIFSFLIEKLPKDEKTSPVQATGFTFRRALASALTVELEKPWLPVYARGNCVKQPFNPVIVTSAEEVVEISDRHILIASILQANASLRAKILRPSHEFAKIVEMIHDKKAILPPLQNESSMLENAQNVVMEPEGPETASTDVLIQDEVHVMEHCSLKLGEELEQADLELEKVNNEMVNAQVALEGLESAIQKERQANKIRVKADELIENHGPEGAVKFCIHYLKTLQTKSKKLAFEWEKHRRPMIEELRRLRQENSAKWSEQRNKRERMERLERERQRMVQEYSLKKELVKQLQAEWNKLSQKDANVTQCSSYLLRIREIVASVARQREEIEKVLIDNRKQQREMNLLSDRLERTFAAAEIFFNRQSCKMEDAKKVHQYIVEIHRDCKNILEAVESNGAIQREIRDLEERIDKEKESKVVENLARITADFNQMKMENDAIETELTKKGIILVHI</sequence>
<protein>
    <recommendedName>
        <fullName evidence="2">Coiled-coil domain-containing protein 22 homolog</fullName>
    </recommendedName>
</protein>
<dbReference type="InParanoid" id="A0A1V9XIU4"/>
<evidence type="ECO:0000256" key="2">
    <source>
        <dbReference type="ARBA" id="ARBA00017553"/>
    </source>
</evidence>
<evidence type="ECO:0000259" key="5">
    <source>
        <dbReference type="Pfam" id="PF21674"/>
    </source>
</evidence>
<keyword evidence="3" id="KW-0175">Coiled coil</keyword>
<evidence type="ECO:0000256" key="3">
    <source>
        <dbReference type="SAM" id="Coils"/>
    </source>
</evidence>
<evidence type="ECO:0000259" key="4">
    <source>
        <dbReference type="Pfam" id="PF05667"/>
    </source>
</evidence>
<dbReference type="InterPro" id="IPR008530">
    <property type="entry name" value="CCDC22"/>
</dbReference>
<dbReference type="Pfam" id="PF05667">
    <property type="entry name" value="CCDC22_CC"/>
    <property type="match status" value="1"/>
</dbReference>
<dbReference type="GO" id="GO:0097602">
    <property type="term" value="F:cullin family protein binding"/>
    <property type="evidence" value="ECO:0007669"/>
    <property type="project" value="TreeGrafter"/>
</dbReference>